<dbReference type="InterPro" id="IPR050093">
    <property type="entry name" value="ABC_SmlMolc_Importer"/>
</dbReference>
<dbReference type="CDD" id="cd03300">
    <property type="entry name" value="ABC_PotA_N"/>
    <property type="match status" value="1"/>
</dbReference>
<dbReference type="PROSITE" id="PS00211">
    <property type="entry name" value="ABC_TRANSPORTER_1"/>
    <property type="match status" value="1"/>
</dbReference>
<dbReference type="InterPro" id="IPR027417">
    <property type="entry name" value="P-loop_NTPase"/>
</dbReference>
<evidence type="ECO:0000259" key="8">
    <source>
        <dbReference type="PROSITE" id="PS50893"/>
    </source>
</evidence>
<keyword evidence="4 7" id="KW-0067">ATP-binding</keyword>
<feature type="domain" description="ABC transporter" evidence="8">
    <location>
        <begin position="9"/>
        <end position="239"/>
    </location>
</feature>
<comment type="caution">
    <text evidence="9">The sequence shown here is derived from an EMBL/GenBank/DDBJ whole genome shotgun (WGS) entry which is preliminary data.</text>
</comment>
<dbReference type="InterPro" id="IPR017879">
    <property type="entry name" value="PotA_ATP-bd"/>
</dbReference>
<dbReference type="InterPro" id="IPR005893">
    <property type="entry name" value="PotA-like"/>
</dbReference>
<evidence type="ECO:0000256" key="7">
    <source>
        <dbReference type="RuleBase" id="RU364083"/>
    </source>
</evidence>
<dbReference type="GO" id="GO:0015594">
    <property type="term" value="F:ABC-type putrescine transporter activity"/>
    <property type="evidence" value="ECO:0007669"/>
    <property type="project" value="InterPro"/>
</dbReference>
<dbReference type="SUPFAM" id="SSF50331">
    <property type="entry name" value="MOP-like"/>
    <property type="match status" value="1"/>
</dbReference>
<dbReference type="Pfam" id="PF08402">
    <property type="entry name" value="TOBE_2"/>
    <property type="match status" value="1"/>
</dbReference>
<evidence type="ECO:0000256" key="3">
    <source>
        <dbReference type="ARBA" id="ARBA00022741"/>
    </source>
</evidence>
<dbReference type="InterPro" id="IPR003439">
    <property type="entry name" value="ABC_transporter-like_ATP-bd"/>
</dbReference>
<dbReference type="EC" id="7.6.2.11" evidence="7"/>
<dbReference type="Proteomes" id="UP000603141">
    <property type="component" value="Unassembled WGS sequence"/>
</dbReference>
<proteinExistence type="inferred from homology"/>
<dbReference type="EMBL" id="JAENIJ010000013">
    <property type="protein sequence ID" value="MBK1882740.1"/>
    <property type="molecule type" value="Genomic_DNA"/>
</dbReference>
<keyword evidence="1 7" id="KW-0813">Transport</keyword>
<accession>A0A934VVZ4</accession>
<keyword evidence="5 7" id="KW-1278">Translocase</keyword>
<dbReference type="AlphaFoldDB" id="A0A934VVZ4"/>
<evidence type="ECO:0000256" key="1">
    <source>
        <dbReference type="ARBA" id="ARBA00022448"/>
    </source>
</evidence>
<keyword evidence="6 7" id="KW-0472">Membrane</keyword>
<protein>
    <recommendedName>
        <fullName evidence="7">Spermidine/putrescine import ATP-binding protein PotA</fullName>
        <ecNumber evidence="7">7.6.2.11</ecNumber>
    </recommendedName>
</protein>
<dbReference type="SMART" id="SM00382">
    <property type="entry name" value="AAA"/>
    <property type="match status" value="1"/>
</dbReference>
<dbReference type="NCBIfam" id="TIGR01187">
    <property type="entry name" value="potA"/>
    <property type="match status" value="1"/>
</dbReference>
<evidence type="ECO:0000313" key="10">
    <source>
        <dbReference type="Proteomes" id="UP000603141"/>
    </source>
</evidence>
<sequence>MSDEMGSFLRFENITRKFGSFTAVNEVSLEIGQGETFSLLGPSGCGKTTLLRMAAGFDRPDSGRIFLDGKDITLLPPELRPVNTVFQNYALFPHLSIRDNIAFGPKMAKHDRASIQRDVDAMLELVDLKSHANQKPSQLSGGQKQRVAIARALVNKPKVLLLDEPLAALDLKLRQRLLVELDAIHDEVGITFIYVTHDQGEAMSISDRIAVMNKGVIEQIGPPAEIYETPRSSFVAAFIGDTNFLDGRITEVIDRQFSRCEVCGFGTITIENDKPVAVGDLIHLSLRPEKLNVLREMPNPAISQNIVRGEVEDVIYYGSHTRYWIRCGEWKLCAEMQHRNFQLNESRPKWGDEVWLSWQASDGYLLDQYRAEDEELLTLPDEDA</sequence>
<comment type="function">
    <text evidence="7">Part of the ABC transporter complex PotABCD involved in spermidine/putrescine import. Responsible for energy coupling to the transport system.</text>
</comment>
<keyword evidence="3 7" id="KW-0547">Nucleotide-binding</keyword>
<dbReference type="InterPro" id="IPR003593">
    <property type="entry name" value="AAA+_ATPase"/>
</dbReference>
<dbReference type="GO" id="GO:0016887">
    <property type="term" value="F:ATP hydrolysis activity"/>
    <property type="evidence" value="ECO:0007669"/>
    <property type="project" value="InterPro"/>
</dbReference>
<evidence type="ECO:0000256" key="6">
    <source>
        <dbReference type="ARBA" id="ARBA00023136"/>
    </source>
</evidence>
<organism evidence="9 10">
    <name type="scientific">Luteolibacter pohnpeiensis</name>
    <dbReference type="NCBI Taxonomy" id="454153"/>
    <lineage>
        <taxon>Bacteria</taxon>
        <taxon>Pseudomonadati</taxon>
        <taxon>Verrucomicrobiota</taxon>
        <taxon>Verrucomicrobiia</taxon>
        <taxon>Verrucomicrobiales</taxon>
        <taxon>Verrucomicrobiaceae</taxon>
        <taxon>Luteolibacter</taxon>
    </lineage>
</organism>
<evidence type="ECO:0000256" key="4">
    <source>
        <dbReference type="ARBA" id="ARBA00022840"/>
    </source>
</evidence>
<dbReference type="RefSeq" id="WP_200270177.1">
    <property type="nucleotide sequence ID" value="NZ_JAENIJ010000013.1"/>
</dbReference>
<dbReference type="SUPFAM" id="SSF52540">
    <property type="entry name" value="P-loop containing nucleoside triphosphate hydrolases"/>
    <property type="match status" value="1"/>
</dbReference>
<dbReference type="Gene3D" id="2.40.50.100">
    <property type="match status" value="1"/>
</dbReference>
<dbReference type="GO" id="GO:0043190">
    <property type="term" value="C:ATP-binding cassette (ABC) transporter complex"/>
    <property type="evidence" value="ECO:0007669"/>
    <property type="project" value="InterPro"/>
</dbReference>
<dbReference type="InterPro" id="IPR013611">
    <property type="entry name" value="Transp-assoc_OB_typ2"/>
</dbReference>
<name>A0A934VVZ4_9BACT</name>
<keyword evidence="10" id="KW-1185">Reference proteome</keyword>
<comment type="catalytic activity">
    <reaction evidence="7">
        <text>ATP + H2O + polyamine-[polyamine-binding protein]Side 1 = ADP + phosphate + polyamineSide 2 + [polyamine-binding protein]Side 1.</text>
        <dbReference type="EC" id="7.6.2.11"/>
    </reaction>
</comment>
<dbReference type="PANTHER" id="PTHR42781:SF4">
    <property type="entry name" value="SPERMIDINE_PUTRESCINE IMPORT ATP-BINDING PROTEIN POTA"/>
    <property type="match status" value="1"/>
</dbReference>
<dbReference type="InterPro" id="IPR008995">
    <property type="entry name" value="Mo/tungstate-bd_C_term_dom"/>
</dbReference>
<evidence type="ECO:0000256" key="2">
    <source>
        <dbReference type="ARBA" id="ARBA00022475"/>
    </source>
</evidence>
<dbReference type="FunFam" id="3.40.50.300:FF:000133">
    <property type="entry name" value="Spermidine/putrescine import ATP-binding protein PotA"/>
    <property type="match status" value="1"/>
</dbReference>
<comment type="subunit">
    <text evidence="7">The complex is composed of two ATP-binding proteins (PotA), two transmembrane proteins (PotB and PotC) and a solute-binding protein (PotD).</text>
</comment>
<comment type="similarity">
    <text evidence="7">Belongs to the ABC transporter superfamily. Spermidine/putrescine importer (TC 3.A.1.11.1) family.</text>
</comment>
<reference evidence="9" key="1">
    <citation type="submission" date="2021-01" db="EMBL/GenBank/DDBJ databases">
        <title>Modified the classification status of verrucomicrobia.</title>
        <authorList>
            <person name="Feng X."/>
        </authorList>
    </citation>
    <scope>NUCLEOTIDE SEQUENCE</scope>
    <source>
        <strain evidence="9">KCTC 22041</strain>
    </source>
</reference>
<dbReference type="Gene3D" id="3.40.50.300">
    <property type="entry name" value="P-loop containing nucleotide triphosphate hydrolases"/>
    <property type="match status" value="1"/>
</dbReference>
<dbReference type="PROSITE" id="PS50893">
    <property type="entry name" value="ABC_TRANSPORTER_2"/>
    <property type="match status" value="1"/>
</dbReference>
<dbReference type="PANTHER" id="PTHR42781">
    <property type="entry name" value="SPERMIDINE/PUTRESCINE IMPORT ATP-BINDING PROTEIN POTA"/>
    <property type="match status" value="1"/>
</dbReference>
<keyword evidence="2 7" id="KW-1003">Cell membrane</keyword>
<dbReference type="Pfam" id="PF00005">
    <property type="entry name" value="ABC_tran"/>
    <property type="match status" value="1"/>
</dbReference>
<gene>
    <name evidence="7" type="primary">potA</name>
    <name evidence="9" type="ORF">JIN85_09960</name>
</gene>
<evidence type="ECO:0000256" key="5">
    <source>
        <dbReference type="ARBA" id="ARBA00022967"/>
    </source>
</evidence>
<dbReference type="GO" id="GO:0005524">
    <property type="term" value="F:ATP binding"/>
    <property type="evidence" value="ECO:0007669"/>
    <property type="project" value="UniProtKB-KW"/>
</dbReference>
<dbReference type="InterPro" id="IPR017871">
    <property type="entry name" value="ABC_transporter-like_CS"/>
</dbReference>
<evidence type="ECO:0000313" key="9">
    <source>
        <dbReference type="EMBL" id="MBK1882740.1"/>
    </source>
</evidence>